<comment type="caution">
    <text evidence="2">The sequence shown here is derived from an EMBL/GenBank/DDBJ whole genome shotgun (WGS) entry which is preliminary data.</text>
</comment>
<accession>A0AB36FMI2</accession>
<name>A0AB36FMI2_ALTMA</name>
<evidence type="ECO:0000313" key="3">
    <source>
        <dbReference type="Proteomes" id="UP000095392"/>
    </source>
</evidence>
<reference evidence="2 3" key="1">
    <citation type="submission" date="2016-09" db="EMBL/GenBank/DDBJ databases">
        <title>Draft Genome Sequence of four Alteromonas macleodii strains isolated from copper coupons and grown long-term at elevated copper levels.</title>
        <authorList>
            <person name="Cusick K."/>
            <person name="Dale J."/>
            <person name="Little B."/>
            <person name="Biffinger J."/>
        </authorList>
    </citation>
    <scope>NUCLEOTIDE SEQUENCE [LARGE SCALE GENOMIC DNA]</scope>
    <source>
        <strain evidence="2 3">KCP01</strain>
    </source>
</reference>
<protein>
    <submittedName>
        <fullName evidence="2">Uncharacterized protein</fullName>
    </submittedName>
</protein>
<feature type="compositionally biased region" description="Polar residues" evidence="1">
    <location>
        <begin position="1"/>
        <end position="14"/>
    </location>
</feature>
<evidence type="ECO:0000256" key="1">
    <source>
        <dbReference type="SAM" id="MobiDB-lite"/>
    </source>
</evidence>
<proteinExistence type="predicted"/>
<dbReference type="AlphaFoldDB" id="A0AB36FMI2"/>
<sequence length="40" mass="4289">MLAAGSASTVTQAARNRRSTKRSTEVSNPARKLGLVLFIE</sequence>
<organism evidence="2 3">
    <name type="scientific">Alteromonas macleodii</name>
    <name type="common">Pseudoalteromonas macleodii</name>
    <dbReference type="NCBI Taxonomy" id="28108"/>
    <lineage>
        <taxon>Bacteria</taxon>
        <taxon>Pseudomonadati</taxon>
        <taxon>Pseudomonadota</taxon>
        <taxon>Gammaproteobacteria</taxon>
        <taxon>Alteromonadales</taxon>
        <taxon>Alteromonadaceae</taxon>
        <taxon>Alteromonas/Salinimonas group</taxon>
        <taxon>Alteromonas</taxon>
    </lineage>
</organism>
<dbReference type="EMBL" id="MIPY01000035">
    <property type="protein sequence ID" value="OES26359.1"/>
    <property type="molecule type" value="Genomic_DNA"/>
</dbReference>
<keyword evidence="3" id="KW-1185">Reference proteome</keyword>
<gene>
    <name evidence="2" type="ORF">BFV95_4212</name>
</gene>
<feature type="region of interest" description="Disordered" evidence="1">
    <location>
        <begin position="1"/>
        <end position="27"/>
    </location>
</feature>
<evidence type="ECO:0000313" key="2">
    <source>
        <dbReference type="EMBL" id="OES26359.1"/>
    </source>
</evidence>
<dbReference type="Proteomes" id="UP000095392">
    <property type="component" value="Unassembled WGS sequence"/>
</dbReference>